<name>A0AAD6CC02_9EURO</name>
<reference evidence="1" key="1">
    <citation type="submission" date="2022-12" db="EMBL/GenBank/DDBJ databases">
        <authorList>
            <person name="Petersen C."/>
        </authorList>
    </citation>
    <scope>NUCLEOTIDE SEQUENCE</scope>
    <source>
        <strain evidence="1">IBT 16125</strain>
    </source>
</reference>
<proteinExistence type="predicted"/>
<accession>A0AAD6CC02</accession>
<sequence length="82" mass="9225">MPLYYALDYDWALLWLSSFSITLYGQELGLAPPGNATRKLGSLILYGNLAATESSARKRKRQRTGINEPIYHWKMGGNEAAF</sequence>
<evidence type="ECO:0000313" key="2">
    <source>
        <dbReference type="Proteomes" id="UP001213681"/>
    </source>
</evidence>
<dbReference type="GeneID" id="81595649"/>
<dbReference type="Proteomes" id="UP001213681">
    <property type="component" value="Unassembled WGS sequence"/>
</dbReference>
<comment type="caution">
    <text evidence="1">The sequence shown here is derived from an EMBL/GenBank/DDBJ whole genome shotgun (WGS) entry which is preliminary data.</text>
</comment>
<dbReference type="AlphaFoldDB" id="A0AAD6CC02"/>
<evidence type="ECO:0000313" key="1">
    <source>
        <dbReference type="EMBL" id="KAJ5460471.1"/>
    </source>
</evidence>
<organism evidence="1 2">
    <name type="scientific">Penicillium daleae</name>
    <dbReference type="NCBI Taxonomy" id="63821"/>
    <lineage>
        <taxon>Eukaryota</taxon>
        <taxon>Fungi</taxon>
        <taxon>Dikarya</taxon>
        <taxon>Ascomycota</taxon>
        <taxon>Pezizomycotina</taxon>
        <taxon>Eurotiomycetes</taxon>
        <taxon>Eurotiomycetidae</taxon>
        <taxon>Eurotiales</taxon>
        <taxon>Aspergillaceae</taxon>
        <taxon>Penicillium</taxon>
    </lineage>
</organism>
<reference evidence="1" key="2">
    <citation type="journal article" date="2023" name="IMA Fungus">
        <title>Comparative genomic study of the Penicillium genus elucidates a diverse pangenome and 15 lateral gene transfer events.</title>
        <authorList>
            <person name="Petersen C."/>
            <person name="Sorensen T."/>
            <person name="Nielsen M.R."/>
            <person name="Sondergaard T.E."/>
            <person name="Sorensen J.L."/>
            <person name="Fitzpatrick D.A."/>
            <person name="Frisvad J.C."/>
            <person name="Nielsen K.L."/>
        </authorList>
    </citation>
    <scope>NUCLEOTIDE SEQUENCE</scope>
    <source>
        <strain evidence="1">IBT 16125</strain>
    </source>
</reference>
<keyword evidence="2" id="KW-1185">Reference proteome</keyword>
<dbReference type="EMBL" id="JAPVEA010000002">
    <property type="protein sequence ID" value="KAJ5460471.1"/>
    <property type="molecule type" value="Genomic_DNA"/>
</dbReference>
<protein>
    <submittedName>
        <fullName evidence="1">Uncharacterized protein</fullName>
    </submittedName>
</protein>
<dbReference type="RefSeq" id="XP_056769513.1">
    <property type="nucleotide sequence ID" value="XM_056905406.1"/>
</dbReference>
<gene>
    <name evidence="1" type="ORF">N7458_002023</name>
</gene>